<organism evidence="1 2">
    <name type="scientific">Trichonephila inaurata madagascariensis</name>
    <dbReference type="NCBI Taxonomy" id="2747483"/>
    <lineage>
        <taxon>Eukaryota</taxon>
        <taxon>Metazoa</taxon>
        <taxon>Ecdysozoa</taxon>
        <taxon>Arthropoda</taxon>
        <taxon>Chelicerata</taxon>
        <taxon>Arachnida</taxon>
        <taxon>Araneae</taxon>
        <taxon>Araneomorphae</taxon>
        <taxon>Entelegynae</taxon>
        <taxon>Araneoidea</taxon>
        <taxon>Nephilidae</taxon>
        <taxon>Trichonephila</taxon>
        <taxon>Trichonephila inaurata</taxon>
    </lineage>
</organism>
<evidence type="ECO:0000313" key="2">
    <source>
        <dbReference type="Proteomes" id="UP000886998"/>
    </source>
</evidence>
<reference evidence="1" key="1">
    <citation type="submission" date="2020-08" db="EMBL/GenBank/DDBJ databases">
        <title>Multicomponent nature underlies the extraordinary mechanical properties of spider dragline silk.</title>
        <authorList>
            <person name="Kono N."/>
            <person name="Nakamura H."/>
            <person name="Mori M."/>
            <person name="Yoshida Y."/>
            <person name="Ohtoshi R."/>
            <person name="Malay A.D."/>
            <person name="Moran D.A.P."/>
            <person name="Tomita M."/>
            <person name="Numata K."/>
            <person name="Arakawa K."/>
        </authorList>
    </citation>
    <scope>NUCLEOTIDE SEQUENCE</scope>
</reference>
<accession>A0A8X7BR71</accession>
<proteinExistence type="predicted"/>
<sequence>MHDSKSGAAFRRPIARCSRYISVIEHLNEQVIRVDDRSFSGWGLRAVLLDLPYLERKIFSIKIVNGEVEKVGARFFGPKQCTFLSQYCKSPIGKDSI</sequence>
<comment type="caution">
    <text evidence="1">The sequence shown here is derived from an EMBL/GenBank/DDBJ whole genome shotgun (WGS) entry which is preliminary data.</text>
</comment>
<gene>
    <name evidence="1" type="ORF">TNIN_116241</name>
</gene>
<evidence type="ECO:0000313" key="1">
    <source>
        <dbReference type="EMBL" id="GFY39632.1"/>
    </source>
</evidence>
<dbReference type="Proteomes" id="UP000886998">
    <property type="component" value="Unassembled WGS sequence"/>
</dbReference>
<protein>
    <submittedName>
        <fullName evidence="1">Uncharacterized protein</fullName>
    </submittedName>
</protein>
<keyword evidence="2" id="KW-1185">Reference proteome</keyword>
<dbReference type="AlphaFoldDB" id="A0A8X7BR71"/>
<name>A0A8X7BR71_9ARAC</name>
<dbReference type="EMBL" id="BMAV01001458">
    <property type="protein sequence ID" value="GFY39632.1"/>
    <property type="molecule type" value="Genomic_DNA"/>
</dbReference>